<dbReference type="InterPro" id="IPR050237">
    <property type="entry name" value="ATP-dep_AMP-bd_enzyme"/>
</dbReference>
<dbReference type="SUPFAM" id="SSF56801">
    <property type="entry name" value="Acetyl-CoA synthetase-like"/>
    <property type="match status" value="1"/>
</dbReference>
<dbReference type="EMBL" id="CP022987">
    <property type="protein sequence ID" value="QAA95626.1"/>
    <property type="molecule type" value="Genomic_DNA"/>
</dbReference>
<feature type="domain" description="AMP-binding enzyme C-terminal" evidence="2">
    <location>
        <begin position="435"/>
        <end position="510"/>
    </location>
</feature>
<sequence length="539" mass="60695">MHDYPLEQRTIGRILAEKANRIPDRTFLRFQGTDYTYAQLERLTNRYANGYTARSIGFGDHVAVMLPNCPEFFWTVWGLGKIGAVAVPLNTAAKGEMLRYFIDHSDASVLIVDDEWADRINAIADNIPKVKQIFYRGDKPVDACGLDNCAVPIHKLEDLPVADESAPPVDKVKHDDVHLIMYTSGTTGPSKGVLCPHSQGHAVGRALAIDYGYTQDDVLYTCLPLFHGNAIWYTCYAALWADAAIALSPRFSASRFWDEIRSSEATQFNTLGAMTNIIWKLPPGPQDRDHKLRLCMTVPVPKEIYGEMQERYGITLTSVYAMTENFAMTRFRPDDPAEKAGSAGRPGSDCALRIVDDEQNDLPAGEVGEIWMRALESGSMMLGYYKMPAETDKEFVDGWFRTGDRGYLDADGYLFFVDRKKEAIRRRGENISAYEVELILSRHPSILEVAAVPVSSELSEDDVMVYVVLKPGETLSHAEVVHFAVEHMSYFMVPRFVEFIEELPKTASSKLEKYKLKKDAELRRAELWDREKAGISVSR</sequence>
<organism evidence="3 4">
    <name type="scientific">Pollutimonas thiosulfatoxidans</name>
    <dbReference type="NCBI Taxonomy" id="2028345"/>
    <lineage>
        <taxon>Bacteria</taxon>
        <taxon>Pseudomonadati</taxon>
        <taxon>Pseudomonadota</taxon>
        <taxon>Betaproteobacteria</taxon>
        <taxon>Burkholderiales</taxon>
        <taxon>Alcaligenaceae</taxon>
        <taxon>Pollutimonas</taxon>
    </lineage>
</organism>
<dbReference type="InterPro" id="IPR000873">
    <property type="entry name" value="AMP-dep_synth/lig_dom"/>
</dbReference>
<evidence type="ECO:0000259" key="1">
    <source>
        <dbReference type="Pfam" id="PF00501"/>
    </source>
</evidence>
<protein>
    <submittedName>
        <fullName evidence="3">ATP-dependent acyl-CoA ligase</fullName>
    </submittedName>
</protein>
<dbReference type="Proteomes" id="UP000283474">
    <property type="component" value="Chromosome"/>
</dbReference>
<keyword evidence="4" id="KW-1185">Reference proteome</keyword>
<dbReference type="InterPro" id="IPR025110">
    <property type="entry name" value="AMP-bd_C"/>
</dbReference>
<gene>
    <name evidence="3" type="ORF">CKA81_12765</name>
</gene>
<dbReference type="PROSITE" id="PS00455">
    <property type="entry name" value="AMP_BINDING"/>
    <property type="match status" value="1"/>
</dbReference>
<reference evidence="3 4" key="1">
    <citation type="submission" date="2017-08" db="EMBL/GenBank/DDBJ databases">
        <authorList>
            <person name="Park S.-J."/>
            <person name="Kim H."/>
        </authorList>
    </citation>
    <scope>NUCLEOTIDE SEQUENCE [LARGE SCALE GENOMIC DNA]</scope>
    <source>
        <strain evidence="4">ye3</strain>
    </source>
</reference>
<dbReference type="Gene3D" id="3.40.50.12780">
    <property type="entry name" value="N-terminal domain of ligase-like"/>
    <property type="match status" value="1"/>
</dbReference>
<dbReference type="GO" id="GO:0016878">
    <property type="term" value="F:acid-thiol ligase activity"/>
    <property type="evidence" value="ECO:0007669"/>
    <property type="project" value="UniProtKB-ARBA"/>
</dbReference>
<dbReference type="InterPro" id="IPR020845">
    <property type="entry name" value="AMP-binding_CS"/>
</dbReference>
<dbReference type="AlphaFoldDB" id="A0A451FSW0"/>
<evidence type="ECO:0000313" key="4">
    <source>
        <dbReference type="Proteomes" id="UP000283474"/>
    </source>
</evidence>
<dbReference type="Pfam" id="PF00501">
    <property type="entry name" value="AMP-binding"/>
    <property type="match status" value="1"/>
</dbReference>
<dbReference type="Pfam" id="PF13193">
    <property type="entry name" value="AMP-binding_C"/>
    <property type="match status" value="1"/>
</dbReference>
<keyword evidence="3" id="KW-0436">Ligase</keyword>
<dbReference type="InterPro" id="IPR042099">
    <property type="entry name" value="ANL_N_sf"/>
</dbReference>
<feature type="domain" description="AMP-dependent synthetase/ligase" evidence="1">
    <location>
        <begin position="16"/>
        <end position="385"/>
    </location>
</feature>
<proteinExistence type="predicted"/>
<evidence type="ECO:0000259" key="2">
    <source>
        <dbReference type="Pfam" id="PF13193"/>
    </source>
</evidence>
<dbReference type="PANTHER" id="PTHR43767">
    <property type="entry name" value="LONG-CHAIN-FATTY-ACID--COA LIGASE"/>
    <property type="match status" value="1"/>
</dbReference>
<dbReference type="PANTHER" id="PTHR43767:SF1">
    <property type="entry name" value="NONRIBOSOMAL PEPTIDE SYNTHASE PES1 (EUROFUNG)-RELATED"/>
    <property type="match status" value="1"/>
</dbReference>
<dbReference type="Gene3D" id="3.30.300.30">
    <property type="match status" value="1"/>
</dbReference>
<name>A0A451FSW0_9BURK</name>
<dbReference type="InterPro" id="IPR045851">
    <property type="entry name" value="AMP-bd_C_sf"/>
</dbReference>
<accession>A0A451FSW0</accession>
<dbReference type="KEGG" id="pus:CKA81_12765"/>
<evidence type="ECO:0000313" key="3">
    <source>
        <dbReference type="EMBL" id="QAA95626.1"/>
    </source>
</evidence>
<dbReference type="OrthoDB" id="9766486at2"/>